<feature type="signal peptide" evidence="1">
    <location>
        <begin position="1"/>
        <end position="22"/>
    </location>
</feature>
<dbReference type="AlphaFoldDB" id="A0A3M0CDN0"/>
<accession>A0A3M0CDN0</accession>
<dbReference type="PROSITE" id="PS51257">
    <property type="entry name" value="PROKAR_LIPOPROTEIN"/>
    <property type="match status" value="1"/>
</dbReference>
<evidence type="ECO:0000256" key="1">
    <source>
        <dbReference type="SAM" id="SignalP"/>
    </source>
</evidence>
<proteinExistence type="predicted"/>
<comment type="caution">
    <text evidence="3">The sequence shown here is derived from an EMBL/GenBank/DDBJ whole genome shotgun (WGS) entry which is preliminary data.</text>
</comment>
<protein>
    <submittedName>
        <fullName evidence="3">Amino acid ABC transporter substrate-binding protein (PAAT family)</fullName>
    </submittedName>
</protein>
<organism evidence="3 4">
    <name type="scientific">Eilatimonas milleporae</name>
    <dbReference type="NCBI Taxonomy" id="911205"/>
    <lineage>
        <taxon>Bacteria</taxon>
        <taxon>Pseudomonadati</taxon>
        <taxon>Pseudomonadota</taxon>
        <taxon>Alphaproteobacteria</taxon>
        <taxon>Kordiimonadales</taxon>
        <taxon>Kordiimonadaceae</taxon>
        <taxon>Eilatimonas</taxon>
    </lineage>
</organism>
<gene>
    <name evidence="3" type="ORF">BXY39_2416</name>
</gene>
<evidence type="ECO:0000313" key="3">
    <source>
        <dbReference type="EMBL" id="RMB04846.1"/>
    </source>
</evidence>
<dbReference type="InParanoid" id="A0A3M0CDN0"/>
<reference evidence="3 4" key="1">
    <citation type="submission" date="2018-10" db="EMBL/GenBank/DDBJ databases">
        <title>Genomic Encyclopedia of Archaeal and Bacterial Type Strains, Phase II (KMG-II): from individual species to whole genera.</title>
        <authorList>
            <person name="Goeker M."/>
        </authorList>
    </citation>
    <scope>NUCLEOTIDE SEQUENCE [LARGE SCALE GENOMIC DNA]</scope>
    <source>
        <strain evidence="3 4">DSM 25217</strain>
    </source>
</reference>
<evidence type="ECO:0000313" key="4">
    <source>
        <dbReference type="Proteomes" id="UP000271227"/>
    </source>
</evidence>
<name>A0A3M0CDN0_9PROT</name>
<sequence>MRIVFLTAVIFGAMACATAGMAAEADPDRQTPVLLVGPDIMPYIYTDDQGQPAGIVADHAVTIMQESGLEYRIQAMPWSRAYGLAMGRVNTLIMMLSRTAEREKTFHWLHQLSRERFEVYGYRPRMGDVRTVDDLTKSGHAVACSKNSIQCDVLMAAGIPEERIVKMENQKNQPFLRLARIGRFTYFIAVPDMFTKQVEALGLDKGDFASLGTVGDSVPLYIAAHIATDPTILDRIRHAIDRLNRRGMSLKIDQ</sequence>
<dbReference type="Gene3D" id="3.40.190.10">
    <property type="entry name" value="Periplasmic binding protein-like II"/>
    <property type="match status" value="2"/>
</dbReference>
<keyword evidence="1" id="KW-0732">Signal</keyword>
<dbReference type="RefSeq" id="WP_121939109.1">
    <property type="nucleotide sequence ID" value="NZ_REFR01000012.1"/>
</dbReference>
<evidence type="ECO:0000259" key="2">
    <source>
        <dbReference type="Pfam" id="PF00497"/>
    </source>
</evidence>
<dbReference type="PANTHER" id="PTHR38834:SF3">
    <property type="entry name" value="SOLUTE-BINDING PROTEIN FAMILY 3_N-TERMINAL DOMAIN-CONTAINING PROTEIN"/>
    <property type="match status" value="1"/>
</dbReference>
<dbReference type="EMBL" id="REFR01000012">
    <property type="protein sequence ID" value="RMB04846.1"/>
    <property type="molecule type" value="Genomic_DNA"/>
</dbReference>
<keyword evidence="4" id="KW-1185">Reference proteome</keyword>
<dbReference type="InterPro" id="IPR001638">
    <property type="entry name" value="Solute-binding_3/MltF_N"/>
</dbReference>
<dbReference type="SUPFAM" id="SSF53850">
    <property type="entry name" value="Periplasmic binding protein-like II"/>
    <property type="match status" value="1"/>
</dbReference>
<dbReference type="OrthoDB" id="7674963at2"/>
<dbReference type="PANTHER" id="PTHR38834">
    <property type="entry name" value="PERIPLASMIC SUBSTRATE BINDING PROTEIN FAMILY 3"/>
    <property type="match status" value="1"/>
</dbReference>
<dbReference type="Pfam" id="PF00497">
    <property type="entry name" value="SBP_bac_3"/>
    <property type="match status" value="1"/>
</dbReference>
<dbReference type="Proteomes" id="UP000271227">
    <property type="component" value="Unassembled WGS sequence"/>
</dbReference>
<feature type="domain" description="Solute-binding protein family 3/N-terminal" evidence="2">
    <location>
        <begin position="36"/>
        <end position="109"/>
    </location>
</feature>
<feature type="chain" id="PRO_5017962245" evidence="1">
    <location>
        <begin position="23"/>
        <end position="254"/>
    </location>
</feature>